<dbReference type="EMBL" id="JANTQA010000030">
    <property type="protein sequence ID" value="KAJ3440850.1"/>
    <property type="molecule type" value="Genomic_DNA"/>
</dbReference>
<feature type="binding site" evidence="6">
    <location>
        <position position="51"/>
    </location>
    <ligand>
        <name>Mg(2+)</name>
        <dbReference type="ChEBI" id="CHEBI:18420"/>
    </ligand>
</feature>
<sequence length="353" mass="41749">MGNKKNREKHKSMKMEKSRNQRIEKSIKKEESHQGRELKLLLLGTGDSGKSTFVKQMQILYKNGFSDKDLSLYLHVIRLNTKNHMKVLLKASHDMKLELDEKSQEIKKKFLTRLRKDPVQWNKEIIKEIKQLWEDPKIKEVFEQKHLFQIPSSAGVFLDKIDEIAKDDYKPTDTDILNCRIPTTGVKELNFEVNNFHWKLVDVGGQRSERRKWIHHFDDVDILIFVIALDGYAQKLFEDHTVNRMIECFSVFEQTVNNQYFKSKDLVLLLNKIDLFKRNLKIVPLNKAFPDYEGENKYKPASKYFSKKFTKIVKKKKRKVTHHFTCGVNTEMIKVVFQDIKGTIIKKYVKDVI</sequence>
<dbReference type="GO" id="GO:0046872">
    <property type="term" value="F:metal ion binding"/>
    <property type="evidence" value="ECO:0007669"/>
    <property type="project" value="UniProtKB-KW"/>
</dbReference>
<dbReference type="GO" id="GO:0003924">
    <property type="term" value="F:GTPase activity"/>
    <property type="evidence" value="ECO:0007669"/>
    <property type="project" value="InterPro"/>
</dbReference>
<keyword evidence="3 5" id="KW-0342">GTP-binding</keyword>
<feature type="compositionally biased region" description="Basic residues" evidence="7">
    <location>
        <begin position="1"/>
        <end position="12"/>
    </location>
</feature>
<protein>
    <submittedName>
        <fullName evidence="8">Guanine nucleotide-binding protein g(O) subunit alpha</fullName>
    </submittedName>
</protein>
<dbReference type="CDD" id="cd00066">
    <property type="entry name" value="G-alpha"/>
    <property type="match status" value="1"/>
</dbReference>
<proteinExistence type="predicted"/>
<dbReference type="Pfam" id="PF00503">
    <property type="entry name" value="G-alpha"/>
    <property type="match status" value="1"/>
</dbReference>
<dbReference type="PANTHER" id="PTHR10218:SF302">
    <property type="entry name" value="GUANINE NUCLEOTIDE-BINDING PROTEIN ALPHA-5 SUBUNIT"/>
    <property type="match status" value="1"/>
</dbReference>
<dbReference type="GO" id="GO:0031683">
    <property type="term" value="F:G-protein beta/gamma-subunit complex binding"/>
    <property type="evidence" value="ECO:0007669"/>
    <property type="project" value="InterPro"/>
</dbReference>
<evidence type="ECO:0000256" key="6">
    <source>
        <dbReference type="PIRSR" id="PIRSR601019-2"/>
    </source>
</evidence>
<gene>
    <name evidence="8" type="ORF">M0812_14524</name>
</gene>
<feature type="binding site" evidence="5">
    <location>
        <begin position="177"/>
        <end position="183"/>
    </location>
    <ligand>
        <name>GTP</name>
        <dbReference type="ChEBI" id="CHEBI:37565"/>
    </ligand>
</feature>
<dbReference type="Proteomes" id="UP001146793">
    <property type="component" value="Unassembled WGS sequence"/>
</dbReference>
<reference evidence="8" key="1">
    <citation type="submission" date="2022-08" db="EMBL/GenBank/DDBJ databases">
        <title>Novel sulphate-reducing endosymbionts in the free-living metamonad Anaeramoeba.</title>
        <authorList>
            <person name="Jerlstrom-Hultqvist J."/>
            <person name="Cepicka I."/>
            <person name="Gallot-Lavallee L."/>
            <person name="Salas-Leiva D."/>
            <person name="Curtis B.A."/>
            <person name="Zahonova K."/>
            <person name="Pipaliya S."/>
            <person name="Dacks J."/>
            <person name="Roger A.J."/>
        </authorList>
    </citation>
    <scope>NUCLEOTIDE SEQUENCE</scope>
    <source>
        <strain evidence="8">Busselton2</strain>
    </source>
</reference>
<dbReference type="InterPro" id="IPR027417">
    <property type="entry name" value="P-loop_NTPase"/>
</dbReference>
<keyword evidence="4" id="KW-0807">Transducer</keyword>
<feature type="region of interest" description="Disordered" evidence="7">
    <location>
        <begin position="1"/>
        <end position="31"/>
    </location>
</feature>
<feature type="binding site" evidence="6">
    <location>
        <position position="183"/>
    </location>
    <ligand>
        <name>Mg(2+)</name>
        <dbReference type="ChEBI" id="CHEBI:18420"/>
    </ligand>
</feature>
<dbReference type="Gene3D" id="3.40.50.300">
    <property type="entry name" value="P-loop containing nucleotide triphosphate hydrolases"/>
    <property type="match status" value="1"/>
</dbReference>
<evidence type="ECO:0000313" key="9">
    <source>
        <dbReference type="Proteomes" id="UP001146793"/>
    </source>
</evidence>
<organism evidence="8 9">
    <name type="scientific">Anaeramoeba flamelloides</name>
    <dbReference type="NCBI Taxonomy" id="1746091"/>
    <lineage>
        <taxon>Eukaryota</taxon>
        <taxon>Metamonada</taxon>
        <taxon>Anaeramoebidae</taxon>
        <taxon>Anaeramoeba</taxon>
    </lineage>
</organism>
<name>A0AAV7ZKP4_9EUKA</name>
<dbReference type="PROSITE" id="PS51882">
    <property type="entry name" value="G_ALPHA"/>
    <property type="match status" value="1"/>
</dbReference>
<dbReference type="GO" id="GO:0007188">
    <property type="term" value="P:adenylate cyclase-modulating G protein-coupled receptor signaling pathway"/>
    <property type="evidence" value="ECO:0007669"/>
    <property type="project" value="TreeGrafter"/>
</dbReference>
<dbReference type="SUPFAM" id="SSF47895">
    <property type="entry name" value="Transducin (alpha subunit), insertion domain"/>
    <property type="match status" value="1"/>
</dbReference>
<evidence type="ECO:0000256" key="2">
    <source>
        <dbReference type="ARBA" id="ARBA00022741"/>
    </source>
</evidence>
<evidence type="ECO:0000256" key="7">
    <source>
        <dbReference type="SAM" id="MobiDB-lite"/>
    </source>
</evidence>
<evidence type="ECO:0000313" key="8">
    <source>
        <dbReference type="EMBL" id="KAJ3440850.1"/>
    </source>
</evidence>
<dbReference type="InterPro" id="IPR001019">
    <property type="entry name" value="Gprotein_alpha_su"/>
</dbReference>
<keyword evidence="2 5" id="KW-0547">Nucleotide-binding</keyword>
<dbReference type="SUPFAM" id="SSF52540">
    <property type="entry name" value="P-loop containing nucleoside triphosphate hydrolases"/>
    <property type="match status" value="1"/>
</dbReference>
<dbReference type="SMART" id="SM00275">
    <property type="entry name" value="G_alpha"/>
    <property type="match status" value="1"/>
</dbReference>
<feature type="binding site" evidence="5">
    <location>
        <begin position="202"/>
        <end position="206"/>
    </location>
    <ligand>
        <name>GTP</name>
        <dbReference type="ChEBI" id="CHEBI:37565"/>
    </ligand>
</feature>
<dbReference type="GO" id="GO:0001664">
    <property type="term" value="F:G protein-coupled receptor binding"/>
    <property type="evidence" value="ECO:0007669"/>
    <property type="project" value="TreeGrafter"/>
</dbReference>
<feature type="binding site" evidence="5">
    <location>
        <begin position="271"/>
        <end position="274"/>
    </location>
    <ligand>
        <name>GTP</name>
        <dbReference type="ChEBI" id="CHEBI:37565"/>
    </ligand>
</feature>
<evidence type="ECO:0000256" key="3">
    <source>
        <dbReference type="ARBA" id="ARBA00023134"/>
    </source>
</evidence>
<dbReference type="InterPro" id="IPR011025">
    <property type="entry name" value="GproteinA_insert"/>
</dbReference>
<dbReference type="Gene3D" id="1.10.400.10">
    <property type="entry name" value="GI Alpha 1, domain 2-like"/>
    <property type="match status" value="1"/>
</dbReference>
<evidence type="ECO:0000256" key="1">
    <source>
        <dbReference type="ARBA" id="ARBA00022723"/>
    </source>
</evidence>
<evidence type="ECO:0000256" key="5">
    <source>
        <dbReference type="PIRSR" id="PIRSR601019-1"/>
    </source>
</evidence>
<keyword evidence="1 6" id="KW-0479">Metal-binding</keyword>
<dbReference type="PRINTS" id="PR00318">
    <property type="entry name" value="GPROTEINA"/>
</dbReference>
<dbReference type="GO" id="GO:0005737">
    <property type="term" value="C:cytoplasm"/>
    <property type="evidence" value="ECO:0007669"/>
    <property type="project" value="TreeGrafter"/>
</dbReference>
<feature type="compositionally biased region" description="Basic and acidic residues" evidence="7">
    <location>
        <begin position="13"/>
        <end position="31"/>
    </location>
</feature>
<dbReference type="FunFam" id="3.40.50.300:FF:000692">
    <property type="entry name" value="Guanine nucleotide-binding protein subunit alpha"/>
    <property type="match status" value="1"/>
</dbReference>
<dbReference type="GO" id="GO:0005834">
    <property type="term" value="C:heterotrimeric G-protein complex"/>
    <property type="evidence" value="ECO:0007669"/>
    <property type="project" value="TreeGrafter"/>
</dbReference>
<accession>A0AAV7ZKP4</accession>
<dbReference type="PANTHER" id="PTHR10218">
    <property type="entry name" value="GTP-BINDING PROTEIN ALPHA SUBUNIT"/>
    <property type="match status" value="1"/>
</dbReference>
<evidence type="ECO:0000256" key="4">
    <source>
        <dbReference type="ARBA" id="ARBA00023224"/>
    </source>
</evidence>
<dbReference type="GO" id="GO:0005525">
    <property type="term" value="F:GTP binding"/>
    <property type="evidence" value="ECO:0007669"/>
    <property type="project" value="UniProtKB-KW"/>
</dbReference>
<dbReference type="AlphaFoldDB" id="A0AAV7ZKP4"/>
<comment type="caution">
    <text evidence="8">The sequence shown here is derived from an EMBL/GenBank/DDBJ whole genome shotgun (WGS) entry which is preliminary data.</text>
</comment>
<keyword evidence="6" id="KW-0460">Magnesium</keyword>